<dbReference type="Pfam" id="PF14521">
    <property type="entry name" value="Aspzincin_M35"/>
    <property type="match status" value="1"/>
</dbReference>
<evidence type="ECO:0000256" key="2">
    <source>
        <dbReference type="ARBA" id="ARBA00010279"/>
    </source>
</evidence>
<proteinExistence type="inferred from homology"/>
<evidence type="ECO:0000256" key="6">
    <source>
        <dbReference type="ARBA" id="ARBA00022833"/>
    </source>
</evidence>
<dbReference type="EMBL" id="LATX01002463">
    <property type="protein sequence ID" value="KTB28786.1"/>
    <property type="molecule type" value="Genomic_DNA"/>
</dbReference>
<gene>
    <name evidence="10" type="ORF">WG66_18631</name>
</gene>
<evidence type="ECO:0000256" key="1">
    <source>
        <dbReference type="ARBA" id="ARBA00001947"/>
    </source>
</evidence>
<name>A0A0W0EY15_MONRR</name>
<protein>
    <recommendedName>
        <fullName evidence="9">Lysine-specific metallo-endopeptidase domain-containing protein</fullName>
    </recommendedName>
</protein>
<keyword evidence="7" id="KW-0482">Metalloprotease</keyword>
<keyword evidence="6" id="KW-0862">Zinc</keyword>
<evidence type="ECO:0000256" key="8">
    <source>
        <dbReference type="SAM" id="SignalP"/>
    </source>
</evidence>
<dbReference type="PANTHER" id="PTHR37016">
    <property type="match status" value="1"/>
</dbReference>
<keyword evidence="4" id="KW-0479">Metal-binding</keyword>
<dbReference type="Gene3D" id="2.60.40.2970">
    <property type="match status" value="1"/>
</dbReference>
<evidence type="ECO:0000256" key="3">
    <source>
        <dbReference type="ARBA" id="ARBA00022670"/>
    </source>
</evidence>
<accession>A0A0W0EY15</accession>
<evidence type="ECO:0000259" key="9">
    <source>
        <dbReference type="Pfam" id="PF14521"/>
    </source>
</evidence>
<dbReference type="AlphaFoldDB" id="A0A0W0EY15"/>
<dbReference type="GO" id="GO:0046872">
    <property type="term" value="F:metal ion binding"/>
    <property type="evidence" value="ECO:0007669"/>
    <property type="project" value="UniProtKB-KW"/>
</dbReference>
<feature type="domain" description="Lysine-specific metallo-endopeptidase" evidence="9">
    <location>
        <begin position="208"/>
        <end position="330"/>
    </location>
</feature>
<feature type="signal peptide" evidence="8">
    <location>
        <begin position="1"/>
        <end position="17"/>
    </location>
</feature>
<evidence type="ECO:0000256" key="4">
    <source>
        <dbReference type="ARBA" id="ARBA00022723"/>
    </source>
</evidence>
<dbReference type="GO" id="GO:0004222">
    <property type="term" value="F:metalloendopeptidase activity"/>
    <property type="evidence" value="ECO:0007669"/>
    <property type="project" value="InterPro"/>
</dbReference>
<dbReference type="eggNOG" id="ENOG502SGF5">
    <property type="taxonomic scope" value="Eukaryota"/>
</dbReference>
<evidence type="ECO:0000313" key="11">
    <source>
        <dbReference type="Proteomes" id="UP000054988"/>
    </source>
</evidence>
<keyword evidence="8" id="KW-0732">Signal</keyword>
<evidence type="ECO:0000256" key="7">
    <source>
        <dbReference type="ARBA" id="ARBA00023049"/>
    </source>
</evidence>
<comment type="similarity">
    <text evidence="2">Belongs to the peptidase M35 family.</text>
</comment>
<dbReference type="Gene3D" id="3.40.390.10">
    <property type="entry name" value="Collagenase (Catalytic Domain)"/>
    <property type="match status" value="1"/>
</dbReference>
<dbReference type="GO" id="GO:0006508">
    <property type="term" value="P:proteolysis"/>
    <property type="evidence" value="ECO:0007669"/>
    <property type="project" value="UniProtKB-KW"/>
</dbReference>
<keyword evidence="3" id="KW-0645">Protease</keyword>
<dbReference type="InterPro" id="IPR029463">
    <property type="entry name" value="Lys_MEP"/>
</dbReference>
<organism evidence="10 11">
    <name type="scientific">Moniliophthora roreri</name>
    <name type="common">Frosty pod rot fungus</name>
    <name type="synonym">Monilia roreri</name>
    <dbReference type="NCBI Taxonomy" id="221103"/>
    <lineage>
        <taxon>Eukaryota</taxon>
        <taxon>Fungi</taxon>
        <taxon>Dikarya</taxon>
        <taxon>Basidiomycota</taxon>
        <taxon>Agaricomycotina</taxon>
        <taxon>Agaricomycetes</taxon>
        <taxon>Agaricomycetidae</taxon>
        <taxon>Agaricales</taxon>
        <taxon>Marasmiineae</taxon>
        <taxon>Marasmiaceae</taxon>
        <taxon>Moniliophthora</taxon>
    </lineage>
</organism>
<keyword evidence="5" id="KW-0378">Hydrolase</keyword>
<dbReference type="Proteomes" id="UP000054988">
    <property type="component" value="Unassembled WGS sequence"/>
</dbReference>
<dbReference type="PANTHER" id="PTHR37016:SF3">
    <property type="entry name" value="NEUTRAL PROTEASE 2-RELATED"/>
    <property type="match status" value="1"/>
</dbReference>
<dbReference type="CDD" id="cd11008">
    <property type="entry name" value="M35_deuterolysin_like"/>
    <property type="match status" value="1"/>
</dbReference>
<dbReference type="InterPro" id="IPR050414">
    <property type="entry name" value="Fungal_M35_metalloproteases"/>
</dbReference>
<evidence type="ECO:0000313" key="10">
    <source>
        <dbReference type="EMBL" id="KTB28786.1"/>
    </source>
</evidence>
<sequence>MFSSALLVFTLSHFAFAANSNLEVKVSAPATSSVDNLKLTVVVTNLGAEDVKVLKYGTVLDDSLPTRAFTVTKDGVEVPFVGMRLFTSPEDANDSAYTVVPAHGSIEVKHDSVAFLYDFASSGEGSYHFEPVVDFFTANSVAPVVESHAFDVKVAGPVHPAARHVLDTRMNNVCSDPVKAALMDQAYAEAQLLANTAYNYIGNTGDQDALYLTYWKNSSVGTIQGVYDKIIHESDSPRNFQCATSCSSGVIAYRWSGSPHIYVCPPFFNYVSLEAFCAGSTKGIRGGTILHELSHVTSSRADVTQGSCSNAKALNPTDSARNAASYSCFARDVYKNTQC</sequence>
<reference evidence="10 11" key="1">
    <citation type="submission" date="2015-12" db="EMBL/GenBank/DDBJ databases">
        <title>Draft genome sequence of Moniliophthora roreri, the causal agent of frosty pod rot of cacao.</title>
        <authorList>
            <person name="Aime M.C."/>
            <person name="Diaz-Valderrama J.R."/>
            <person name="Kijpornyongpan T."/>
            <person name="Phillips-Mora W."/>
        </authorList>
    </citation>
    <scope>NUCLEOTIDE SEQUENCE [LARGE SCALE GENOMIC DNA]</scope>
    <source>
        <strain evidence="10 11">MCA 2952</strain>
    </source>
</reference>
<comment type="caution">
    <text evidence="10">The sequence shown here is derived from an EMBL/GenBank/DDBJ whole genome shotgun (WGS) entry which is preliminary data.</text>
</comment>
<dbReference type="InterPro" id="IPR024079">
    <property type="entry name" value="MetalloPept_cat_dom_sf"/>
</dbReference>
<dbReference type="SUPFAM" id="SSF55486">
    <property type="entry name" value="Metalloproteases ('zincins'), catalytic domain"/>
    <property type="match status" value="1"/>
</dbReference>
<evidence type="ECO:0000256" key="5">
    <source>
        <dbReference type="ARBA" id="ARBA00022801"/>
    </source>
</evidence>
<comment type="cofactor">
    <cofactor evidence="1">
        <name>Zn(2+)</name>
        <dbReference type="ChEBI" id="CHEBI:29105"/>
    </cofactor>
</comment>
<feature type="chain" id="PRO_5006901246" description="Lysine-specific metallo-endopeptidase domain-containing protein" evidence="8">
    <location>
        <begin position="18"/>
        <end position="339"/>
    </location>
</feature>